<keyword evidence="3" id="KW-1185">Reference proteome</keyword>
<dbReference type="AlphaFoldDB" id="A0A2Z6MIC2"/>
<evidence type="ECO:0000256" key="1">
    <source>
        <dbReference type="SAM" id="MobiDB-lite"/>
    </source>
</evidence>
<feature type="compositionally biased region" description="Polar residues" evidence="1">
    <location>
        <begin position="48"/>
        <end position="59"/>
    </location>
</feature>
<dbReference type="Proteomes" id="UP000242715">
    <property type="component" value="Unassembled WGS sequence"/>
</dbReference>
<protein>
    <submittedName>
        <fullName evidence="2">Uncharacterized protein</fullName>
    </submittedName>
</protein>
<gene>
    <name evidence="2" type="ORF">TSUD_58090</name>
</gene>
<accession>A0A2Z6MIC2</accession>
<organism evidence="2 3">
    <name type="scientific">Trifolium subterraneum</name>
    <name type="common">Subterranean clover</name>
    <dbReference type="NCBI Taxonomy" id="3900"/>
    <lineage>
        <taxon>Eukaryota</taxon>
        <taxon>Viridiplantae</taxon>
        <taxon>Streptophyta</taxon>
        <taxon>Embryophyta</taxon>
        <taxon>Tracheophyta</taxon>
        <taxon>Spermatophyta</taxon>
        <taxon>Magnoliopsida</taxon>
        <taxon>eudicotyledons</taxon>
        <taxon>Gunneridae</taxon>
        <taxon>Pentapetalae</taxon>
        <taxon>rosids</taxon>
        <taxon>fabids</taxon>
        <taxon>Fabales</taxon>
        <taxon>Fabaceae</taxon>
        <taxon>Papilionoideae</taxon>
        <taxon>50 kb inversion clade</taxon>
        <taxon>NPAAA clade</taxon>
        <taxon>Hologalegina</taxon>
        <taxon>IRL clade</taxon>
        <taxon>Trifolieae</taxon>
        <taxon>Trifolium</taxon>
    </lineage>
</organism>
<name>A0A2Z6MIC2_TRISU</name>
<reference evidence="3" key="1">
    <citation type="journal article" date="2017" name="Front. Plant Sci.">
        <title>Climate Clever Clovers: New Paradigm to Reduce the Environmental Footprint of Ruminants by Breeding Low Methanogenic Forages Utilizing Haplotype Variation.</title>
        <authorList>
            <person name="Kaur P."/>
            <person name="Appels R."/>
            <person name="Bayer P.E."/>
            <person name="Keeble-Gagnere G."/>
            <person name="Wang J."/>
            <person name="Hirakawa H."/>
            <person name="Shirasawa K."/>
            <person name="Vercoe P."/>
            <person name="Stefanova K."/>
            <person name="Durmic Z."/>
            <person name="Nichols P."/>
            <person name="Revell C."/>
            <person name="Isobe S.N."/>
            <person name="Edwards D."/>
            <person name="Erskine W."/>
        </authorList>
    </citation>
    <scope>NUCLEOTIDE SEQUENCE [LARGE SCALE GENOMIC DNA]</scope>
    <source>
        <strain evidence="3">cv. Daliak</strain>
    </source>
</reference>
<proteinExistence type="predicted"/>
<sequence length="59" mass="6871">MEKNMARYIVTFYRFDLNNNDQKDENVPLARVYHRPAQHPLPPAKHSAQVSFSVVQEAT</sequence>
<evidence type="ECO:0000313" key="3">
    <source>
        <dbReference type="Proteomes" id="UP000242715"/>
    </source>
</evidence>
<evidence type="ECO:0000313" key="2">
    <source>
        <dbReference type="EMBL" id="GAU31808.1"/>
    </source>
</evidence>
<dbReference type="EMBL" id="DF973469">
    <property type="protein sequence ID" value="GAU31808.1"/>
    <property type="molecule type" value="Genomic_DNA"/>
</dbReference>
<feature type="region of interest" description="Disordered" evidence="1">
    <location>
        <begin position="37"/>
        <end position="59"/>
    </location>
</feature>